<keyword evidence="6" id="KW-0479">Metal-binding</keyword>
<dbReference type="InterPro" id="IPR039261">
    <property type="entry name" value="FNR_nucleotide-bd"/>
</dbReference>
<evidence type="ECO:0000256" key="7">
    <source>
        <dbReference type="ARBA" id="ARBA00022827"/>
    </source>
</evidence>
<dbReference type="GO" id="GO:0050660">
    <property type="term" value="F:flavin adenine dinucleotide binding"/>
    <property type="evidence" value="ECO:0007669"/>
    <property type="project" value="TreeGrafter"/>
</dbReference>
<dbReference type="InterPro" id="IPR013130">
    <property type="entry name" value="Fe3_Rdtase_TM_dom"/>
</dbReference>
<dbReference type="Proteomes" id="UP000021816">
    <property type="component" value="Unassembled WGS sequence"/>
</dbReference>
<dbReference type="GO" id="GO:0016020">
    <property type="term" value="C:membrane"/>
    <property type="evidence" value="ECO:0007669"/>
    <property type="project" value="UniProtKB-SubCell"/>
</dbReference>
<dbReference type="STRING" id="1454003.AW10_02552"/>
<dbReference type="AlphaFoldDB" id="A0A011NUX0"/>
<keyword evidence="15" id="KW-0223">Dioxygenase</keyword>
<organism evidence="15 16">
    <name type="scientific">Candidatus Accumulibacter appositus</name>
    <dbReference type="NCBI Taxonomy" id="1454003"/>
    <lineage>
        <taxon>Bacteria</taxon>
        <taxon>Pseudomonadati</taxon>
        <taxon>Pseudomonadota</taxon>
        <taxon>Betaproteobacteria</taxon>
        <taxon>Candidatus Accumulibacter</taxon>
    </lineage>
</organism>
<evidence type="ECO:0000256" key="11">
    <source>
        <dbReference type="ARBA" id="ARBA00023014"/>
    </source>
</evidence>
<dbReference type="GO" id="GO:0051537">
    <property type="term" value="F:2 iron, 2 sulfur cluster binding"/>
    <property type="evidence" value="ECO:0007669"/>
    <property type="project" value="UniProtKB-KW"/>
</dbReference>
<keyword evidence="10" id="KW-0408">Iron</keyword>
<evidence type="ECO:0000256" key="6">
    <source>
        <dbReference type="ARBA" id="ARBA00022723"/>
    </source>
</evidence>
<comment type="cofactor">
    <cofactor evidence="1">
        <name>FAD</name>
        <dbReference type="ChEBI" id="CHEBI:57692"/>
    </cofactor>
</comment>
<feature type="transmembrane region" description="Helical" evidence="13">
    <location>
        <begin position="183"/>
        <end position="200"/>
    </location>
</feature>
<keyword evidence="4 13" id="KW-0812">Transmembrane</keyword>
<protein>
    <submittedName>
        <fullName evidence="15">Nitric oxide dioxygenase</fullName>
        <ecNumber evidence="15">1.14.12.17</ecNumber>
    </submittedName>
</protein>
<gene>
    <name evidence="15" type="primary">hmp_2</name>
    <name evidence="15" type="ORF">AW10_02552</name>
</gene>
<keyword evidence="3" id="KW-0285">Flavoprotein</keyword>
<evidence type="ECO:0000313" key="15">
    <source>
        <dbReference type="EMBL" id="EXI79156.1"/>
    </source>
</evidence>
<reference evidence="15 16" key="1">
    <citation type="submission" date="2014-02" db="EMBL/GenBank/DDBJ databases">
        <title>Expanding our view of genomic diversity in Candidatus Accumulibacter clades.</title>
        <authorList>
            <person name="Skennerton C.T."/>
            <person name="Barr J.J."/>
            <person name="Slater F.R."/>
            <person name="Bond P.L."/>
            <person name="Tyson G.W."/>
        </authorList>
    </citation>
    <scope>NUCLEOTIDE SEQUENCE [LARGE SCALE GENOMIC DNA]</scope>
    <source>
        <strain evidence="16">BA-92</strain>
    </source>
</reference>
<dbReference type="EMBL" id="JEMX01000060">
    <property type="protein sequence ID" value="EXI79156.1"/>
    <property type="molecule type" value="Genomic_DNA"/>
</dbReference>
<dbReference type="Pfam" id="PF01794">
    <property type="entry name" value="Ferric_reduct"/>
    <property type="match status" value="1"/>
</dbReference>
<evidence type="ECO:0000313" key="16">
    <source>
        <dbReference type="Proteomes" id="UP000021816"/>
    </source>
</evidence>
<evidence type="ECO:0000256" key="1">
    <source>
        <dbReference type="ARBA" id="ARBA00001974"/>
    </source>
</evidence>
<keyword evidence="7" id="KW-0274">FAD</keyword>
<comment type="caution">
    <text evidence="15">The sequence shown here is derived from an EMBL/GenBank/DDBJ whole genome shotgun (WGS) entry which is preliminary data.</text>
</comment>
<feature type="transmembrane region" description="Helical" evidence="13">
    <location>
        <begin position="160"/>
        <end position="177"/>
    </location>
</feature>
<evidence type="ECO:0000256" key="4">
    <source>
        <dbReference type="ARBA" id="ARBA00022692"/>
    </source>
</evidence>
<dbReference type="Gene3D" id="3.40.50.80">
    <property type="entry name" value="Nucleotide-binding domain of ferredoxin-NADP reductase (FNR) module"/>
    <property type="match status" value="1"/>
</dbReference>
<dbReference type="InterPro" id="IPR017938">
    <property type="entry name" value="Riboflavin_synthase-like_b-brl"/>
</dbReference>
<feature type="domain" description="FAD-binding FR-type" evidence="14">
    <location>
        <begin position="205"/>
        <end position="307"/>
    </location>
</feature>
<feature type="transmembrane region" description="Helical" evidence="13">
    <location>
        <begin position="49"/>
        <end position="67"/>
    </location>
</feature>
<evidence type="ECO:0000256" key="8">
    <source>
        <dbReference type="ARBA" id="ARBA00022989"/>
    </source>
</evidence>
<dbReference type="Gene3D" id="2.40.30.10">
    <property type="entry name" value="Translation factors"/>
    <property type="match status" value="1"/>
</dbReference>
<dbReference type="PANTHER" id="PTHR47354">
    <property type="entry name" value="NADH OXIDOREDUCTASE HCR"/>
    <property type="match status" value="1"/>
</dbReference>
<keyword evidence="12 13" id="KW-0472">Membrane</keyword>
<dbReference type="InterPro" id="IPR017927">
    <property type="entry name" value="FAD-bd_FR_type"/>
</dbReference>
<keyword evidence="11" id="KW-0411">Iron-sulfur</keyword>
<keyword evidence="9 15" id="KW-0560">Oxidoreductase</keyword>
<dbReference type="PATRIC" id="fig|1454003.3.peg.2604"/>
<keyword evidence="5" id="KW-0001">2Fe-2S</keyword>
<evidence type="ECO:0000256" key="12">
    <source>
        <dbReference type="ARBA" id="ARBA00023136"/>
    </source>
</evidence>
<evidence type="ECO:0000256" key="5">
    <source>
        <dbReference type="ARBA" id="ARBA00022714"/>
    </source>
</evidence>
<comment type="subcellular location">
    <subcellularLocation>
        <location evidence="2">Membrane</location>
        <topology evidence="2">Multi-pass membrane protein</topology>
    </subcellularLocation>
</comment>
<dbReference type="PANTHER" id="PTHR47354:SF8">
    <property type="entry name" value="1,2-PHENYLACETYL-COA EPOXIDASE, SUBUNIT E"/>
    <property type="match status" value="1"/>
</dbReference>
<dbReference type="GO" id="GO:0008941">
    <property type="term" value="F:nitric oxide dioxygenase NAD(P)H activity"/>
    <property type="evidence" value="ECO:0007669"/>
    <property type="project" value="UniProtKB-EC"/>
</dbReference>
<evidence type="ECO:0000256" key="10">
    <source>
        <dbReference type="ARBA" id="ARBA00023004"/>
    </source>
</evidence>
<accession>A0A011NUX0</accession>
<dbReference type="PROSITE" id="PS51384">
    <property type="entry name" value="FAD_FR"/>
    <property type="match status" value="1"/>
</dbReference>
<evidence type="ECO:0000256" key="2">
    <source>
        <dbReference type="ARBA" id="ARBA00004141"/>
    </source>
</evidence>
<feature type="transmembrane region" description="Helical" evidence="13">
    <location>
        <begin position="88"/>
        <end position="109"/>
    </location>
</feature>
<dbReference type="SUPFAM" id="SSF52343">
    <property type="entry name" value="Ferredoxin reductase-like, C-terminal NADP-linked domain"/>
    <property type="match status" value="1"/>
</dbReference>
<dbReference type="SUPFAM" id="SSF63380">
    <property type="entry name" value="Riboflavin synthase domain-like"/>
    <property type="match status" value="1"/>
</dbReference>
<proteinExistence type="predicted"/>
<dbReference type="InterPro" id="IPR050415">
    <property type="entry name" value="MRET"/>
</dbReference>
<feature type="transmembrane region" description="Helical" evidence="13">
    <location>
        <begin position="129"/>
        <end position="148"/>
    </location>
</feature>
<evidence type="ECO:0000259" key="14">
    <source>
        <dbReference type="PROSITE" id="PS51384"/>
    </source>
</evidence>
<sequence length="429" mass="46332">MNIWPTAAAPDAASARRFVAPMLALSIALASVCWAFPEGLSFWRSTGIAAGWAGTGLLVASLVLMIRETRLARLLGGLELSYRWHHRCGVFAYLFLLCHPLALALDAWAEAPPLAWQTLDPRAQSWPLWLGWAGLLLLMLGLTSTFAVHLPYRRWRSFHFLLAGGVLLGLMHVYVLLGNEPLLLALLLIAALALGWRLLASDLGLAAHPYRVTQVEKPATGMIEASLAPCAAALTVSPGQFVLAAFGDGASYHGCGEYHPFTVSAIDQQGRLRICIKALGPCSQRLQEVEAGVLVHLEGPFGTFLDDLGSAPRLWIAGGIGITPFIAKLRAQACSQPTTLIYLYRHTANAAFLEELATTAREDPLFELLSDASGEALPDFDHLLEQVPGLGEREVHLCGPQPLLAAISVALRQRGVGAAAIHFESFDFR</sequence>
<keyword evidence="8 13" id="KW-1133">Transmembrane helix</keyword>
<dbReference type="GO" id="GO:0046872">
    <property type="term" value="F:metal ion binding"/>
    <property type="evidence" value="ECO:0007669"/>
    <property type="project" value="UniProtKB-KW"/>
</dbReference>
<name>A0A011NUX0_9PROT</name>
<evidence type="ECO:0000256" key="3">
    <source>
        <dbReference type="ARBA" id="ARBA00022630"/>
    </source>
</evidence>
<evidence type="ECO:0000256" key="13">
    <source>
        <dbReference type="SAM" id="Phobius"/>
    </source>
</evidence>
<evidence type="ECO:0000256" key="9">
    <source>
        <dbReference type="ARBA" id="ARBA00023002"/>
    </source>
</evidence>
<feature type="transmembrane region" description="Helical" evidence="13">
    <location>
        <begin position="18"/>
        <end position="37"/>
    </location>
</feature>
<dbReference type="EC" id="1.14.12.17" evidence="15"/>